<organism evidence="2">
    <name type="scientific">Hadronyche cerberea</name>
    <name type="common">Southern tree funnel-web spider</name>
    <dbReference type="NCBI Taxonomy" id="1107879"/>
    <lineage>
        <taxon>Eukaryota</taxon>
        <taxon>Metazoa</taxon>
        <taxon>Ecdysozoa</taxon>
        <taxon>Arthropoda</taxon>
        <taxon>Chelicerata</taxon>
        <taxon>Arachnida</taxon>
        <taxon>Araneae</taxon>
        <taxon>Mygalomorphae</taxon>
        <taxon>Avicularoidea</taxon>
        <taxon>Hexathelidae</taxon>
        <taxon>Hadronyche</taxon>
    </lineage>
</organism>
<name>A0A4Q8KC98_HADCE</name>
<keyword evidence="1" id="KW-0732">Signal</keyword>
<dbReference type="EMBL" id="HAHJ01000693">
    <property type="protein sequence ID" value="SNX37412.1"/>
    <property type="molecule type" value="Transcribed_RNA"/>
</dbReference>
<sequence>MMNSLVLCVLFVAIASHLALGQLRLPARSPLGQQCAANANGRTFTATAARVWPCKGTCTYSDGETKNVIVADGMPCCPVGALPTGTCGAGCCKVGTMIPVC</sequence>
<dbReference type="AlphaFoldDB" id="A0A4Q8KC98"/>
<feature type="signal peptide" evidence="1">
    <location>
        <begin position="1"/>
        <end position="21"/>
    </location>
</feature>
<accession>A0A4Q8KC98</accession>
<reference evidence="2" key="2">
    <citation type="submission" date="2019-05" db="EMBL/GenBank/DDBJ databases">
        <title>Unravelling the molecular evolution of spider venoms.</title>
        <authorList>
            <person name="Pineda S."/>
        </authorList>
    </citation>
    <scope>NUCLEOTIDE SEQUENCE</scope>
</reference>
<protein>
    <submittedName>
        <fullName evidence="2">U13-Hexatoxin-Hc1a_1</fullName>
    </submittedName>
</protein>
<evidence type="ECO:0000313" key="2">
    <source>
        <dbReference type="EMBL" id="SNX37412.1"/>
    </source>
</evidence>
<evidence type="ECO:0000256" key="1">
    <source>
        <dbReference type="SAM" id="SignalP"/>
    </source>
</evidence>
<reference evidence="2" key="1">
    <citation type="submission" date="2017-05" db="EMBL/GenBank/DDBJ databases">
        <authorList>
            <person name="QRISCLOUD D."/>
        </authorList>
    </citation>
    <scope>NUCLEOTIDE SEQUENCE</scope>
</reference>
<proteinExistence type="predicted"/>
<feature type="chain" id="PRO_5020760185" evidence="1">
    <location>
        <begin position="22"/>
        <end position="101"/>
    </location>
</feature>